<gene>
    <name evidence="2" type="ORF">GCM10007392_47990</name>
</gene>
<keyword evidence="1" id="KW-0812">Transmembrane</keyword>
<accession>A0A918NJH2</accession>
<evidence type="ECO:0000313" key="2">
    <source>
        <dbReference type="EMBL" id="GGX75177.1"/>
    </source>
</evidence>
<sequence>MNEKLKDAIAKQTTTEYAQWRNVLTTLALTVLVTSTVATWGYIFYSTPNIECHENFWYLSLPWLLVQWVVIGFMFWYRNIPMFARHAIQLLIMFSNVWFIFFIFSLRPCGV</sequence>
<evidence type="ECO:0000313" key="3">
    <source>
        <dbReference type="Proteomes" id="UP000626148"/>
    </source>
</evidence>
<dbReference type="AlphaFoldDB" id="A0A918NJH2"/>
<keyword evidence="1" id="KW-0472">Membrane</keyword>
<name>A0A918NJH2_9GAMM</name>
<evidence type="ECO:0000256" key="1">
    <source>
        <dbReference type="SAM" id="Phobius"/>
    </source>
</evidence>
<reference evidence="2" key="1">
    <citation type="journal article" date="2014" name="Int. J. Syst. Evol. Microbiol.">
        <title>Complete genome sequence of Corynebacterium casei LMG S-19264T (=DSM 44701T), isolated from a smear-ripened cheese.</title>
        <authorList>
            <consortium name="US DOE Joint Genome Institute (JGI-PGF)"/>
            <person name="Walter F."/>
            <person name="Albersmeier A."/>
            <person name="Kalinowski J."/>
            <person name="Ruckert C."/>
        </authorList>
    </citation>
    <scope>NUCLEOTIDE SEQUENCE</scope>
    <source>
        <strain evidence="2">KCTC 22169</strain>
    </source>
</reference>
<feature type="transmembrane region" description="Helical" evidence="1">
    <location>
        <begin position="20"/>
        <end position="44"/>
    </location>
</feature>
<comment type="caution">
    <text evidence="2">The sequence shown here is derived from an EMBL/GenBank/DDBJ whole genome shotgun (WGS) entry which is preliminary data.</text>
</comment>
<feature type="transmembrane region" description="Helical" evidence="1">
    <location>
        <begin position="88"/>
        <end position="106"/>
    </location>
</feature>
<keyword evidence="3" id="KW-1185">Reference proteome</keyword>
<feature type="transmembrane region" description="Helical" evidence="1">
    <location>
        <begin position="56"/>
        <end position="76"/>
    </location>
</feature>
<protein>
    <submittedName>
        <fullName evidence="2">Uncharacterized protein</fullName>
    </submittedName>
</protein>
<dbReference type="EMBL" id="BMXR01000020">
    <property type="protein sequence ID" value="GGX75177.1"/>
    <property type="molecule type" value="Genomic_DNA"/>
</dbReference>
<reference evidence="2" key="2">
    <citation type="submission" date="2020-09" db="EMBL/GenBank/DDBJ databases">
        <authorList>
            <person name="Sun Q."/>
            <person name="Kim S."/>
        </authorList>
    </citation>
    <scope>NUCLEOTIDE SEQUENCE</scope>
    <source>
        <strain evidence="2">KCTC 22169</strain>
    </source>
</reference>
<proteinExistence type="predicted"/>
<keyword evidence="1" id="KW-1133">Transmembrane helix</keyword>
<organism evidence="2 3">
    <name type="scientific">Saccharospirillum salsuginis</name>
    <dbReference type="NCBI Taxonomy" id="418750"/>
    <lineage>
        <taxon>Bacteria</taxon>
        <taxon>Pseudomonadati</taxon>
        <taxon>Pseudomonadota</taxon>
        <taxon>Gammaproteobacteria</taxon>
        <taxon>Oceanospirillales</taxon>
        <taxon>Saccharospirillaceae</taxon>
        <taxon>Saccharospirillum</taxon>
    </lineage>
</organism>
<dbReference type="Proteomes" id="UP000626148">
    <property type="component" value="Unassembled WGS sequence"/>
</dbReference>